<protein>
    <submittedName>
        <fullName evidence="1">Uncharacterized protein</fullName>
    </submittedName>
</protein>
<gene>
    <name evidence="1" type="ORF">DP46_6047</name>
</gene>
<dbReference type="EMBL" id="CP008753">
    <property type="protein sequence ID" value="AIP84264.1"/>
    <property type="molecule type" value="Genomic_DNA"/>
</dbReference>
<evidence type="ECO:0000313" key="1">
    <source>
        <dbReference type="EMBL" id="AIP84264.1"/>
    </source>
</evidence>
<evidence type="ECO:0000313" key="2">
    <source>
        <dbReference type="Proteomes" id="UP000029461"/>
    </source>
</evidence>
<accession>A0A4P1QFI8</accession>
<organism evidence="1 2">
    <name type="scientific">Burkholderia phage BEK</name>
    <dbReference type="NCBI Taxonomy" id="1514988"/>
    <lineage>
        <taxon>Viruses</taxon>
        <taxon>Duplodnaviria</taxon>
        <taxon>Heunggongvirae</taxon>
        <taxon>Uroviricota</taxon>
        <taxon>Caudoviricetes</taxon>
        <taxon>Peduoviridae</taxon>
        <taxon>Tigrvirus</taxon>
        <taxon>Tigrvirus phi52237</taxon>
    </lineage>
</organism>
<reference evidence="1 2" key="1">
    <citation type="submission" date="2014-06" db="EMBL/GenBank/DDBJ databases">
        <authorList>
            <person name="Bishop-Lilly K.A."/>
            <person name="Broomall S.M."/>
            <person name="Chain P.S."/>
            <person name="Chertkov O."/>
            <person name="Coyne S.R."/>
            <person name="Daligault H.E."/>
            <person name="Davenport K.W."/>
            <person name="Erkkila T."/>
            <person name="Frey K.G."/>
            <person name="Gibbons H.S."/>
            <person name="Gu W."/>
            <person name="Jaissle J."/>
            <person name="Johnson S.L."/>
            <person name="Koroleva G.I."/>
            <person name="Ladner J.T."/>
            <person name="Lo C.-C."/>
            <person name="Minogue T.D."/>
            <person name="Munk C."/>
            <person name="Palacios G.F."/>
            <person name="Redden C.L."/>
            <person name="Rosenzweig C.N."/>
            <person name="Scholz M.B."/>
            <person name="Teshima H."/>
            <person name="Xu Y."/>
        </authorList>
    </citation>
    <scope>NUCLEOTIDE SEQUENCE [LARGE SCALE GENOMIC DNA]</scope>
</reference>
<sequence>MGSTQATIDIQDVVNQLAAPASRGKGCLADYKRVIGWYRIRRKNLQRVIQPWQNGAEPPCFEWFVHERLARQRKMPPMAEVGELLDGKVRRKLGPALGIRPANQLGGELERRYRHSPLLKKREFSRITTQAKLQNFTSKQLLSASLSQTLYVYTVICGGDGTLTGRGNTPRILCPWVGDSAAKLQLGCARFAPIYAVQP</sequence>
<name>A0A4P1QFI8_9CAUD</name>
<dbReference type="Proteomes" id="UP000029461">
    <property type="component" value="Segment"/>
</dbReference>
<proteinExistence type="predicted"/>